<dbReference type="InterPro" id="IPR035625">
    <property type="entry name" value="Tfc3-like_eWH"/>
</dbReference>
<dbReference type="InterPro" id="IPR007309">
    <property type="entry name" value="TFIIIC_Bblock-bd"/>
</dbReference>
<evidence type="ECO:0000256" key="3">
    <source>
        <dbReference type="ARBA" id="ARBA00023125"/>
    </source>
</evidence>
<dbReference type="GO" id="GO:0042791">
    <property type="term" value="P:5S class rRNA transcription by RNA polymerase III"/>
    <property type="evidence" value="ECO:0007669"/>
    <property type="project" value="TreeGrafter"/>
</dbReference>
<name>A0A4P9YJ12_ROZAC</name>
<dbReference type="GO" id="GO:0005634">
    <property type="term" value="C:nucleus"/>
    <property type="evidence" value="ECO:0007669"/>
    <property type="project" value="UniProtKB-SubCell"/>
</dbReference>
<dbReference type="GO" id="GO:0003677">
    <property type="term" value="F:DNA binding"/>
    <property type="evidence" value="ECO:0007669"/>
    <property type="project" value="UniProtKB-KW"/>
</dbReference>
<dbReference type="Pfam" id="PF24101">
    <property type="entry name" value="WHD_GTF3C1"/>
    <property type="match status" value="1"/>
</dbReference>
<feature type="domain" description="B-block binding subunit of TFIIIC" evidence="6">
    <location>
        <begin position="81"/>
        <end position="148"/>
    </location>
</feature>
<dbReference type="InterPro" id="IPR044210">
    <property type="entry name" value="Tfc3-like"/>
</dbReference>
<dbReference type="GO" id="GO:0000127">
    <property type="term" value="C:transcription factor TFIIIC complex"/>
    <property type="evidence" value="ECO:0007669"/>
    <property type="project" value="InterPro"/>
</dbReference>
<evidence type="ECO:0000256" key="1">
    <source>
        <dbReference type="ARBA" id="ARBA00004123"/>
    </source>
</evidence>
<feature type="domain" description="GTF3C1 extended winged-helix" evidence="7">
    <location>
        <begin position="374"/>
        <end position="471"/>
    </location>
</feature>
<dbReference type="InterPro" id="IPR056467">
    <property type="entry name" value="eWH_GTF3C1"/>
</dbReference>
<keyword evidence="3" id="KW-0238">DNA-binding</keyword>
<comment type="subcellular location">
    <subcellularLocation>
        <location evidence="1">Nucleus</location>
    </subcellularLocation>
</comment>
<proteinExistence type="predicted"/>
<dbReference type="GO" id="GO:0006384">
    <property type="term" value="P:transcription initiation at RNA polymerase III promoter"/>
    <property type="evidence" value="ECO:0007669"/>
    <property type="project" value="InterPro"/>
</dbReference>
<dbReference type="Proteomes" id="UP000281549">
    <property type="component" value="Unassembled WGS sequence"/>
</dbReference>
<organism evidence="8 9">
    <name type="scientific">Rozella allomycis (strain CSF55)</name>
    <dbReference type="NCBI Taxonomy" id="988480"/>
    <lineage>
        <taxon>Eukaryota</taxon>
        <taxon>Fungi</taxon>
        <taxon>Fungi incertae sedis</taxon>
        <taxon>Cryptomycota</taxon>
        <taxon>Cryptomycota incertae sedis</taxon>
        <taxon>Rozella</taxon>
    </lineage>
</organism>
<keyword evidence="2" id="KW-0597">Phosphoprotein</keyword>
<accession>A0A4P9YJ12</accession>
<keyword evidence="4" id="KW-0804">Transcription</keyword>
<dbReference type="CDD" id="cd16169">
    <property type="entry name" value="Tau138_eWH"/>
    <property type="match status" value="1"/>
</dbReference>
<evidence type="ECO:0000256" key="2">
    <source>
        <dbReference type="ARBA" id="ARBA00022553"/>
    </source>
</evidence>
<evidence type="ECO:0000259" key="6">
    <source>
        <dbReference type="Pfam" id="PF04182"/>
    </source>
</evidence>
<evidence type="ECO:0000259" key="7">
    <source>
        <dbReference type="Pfam" id="PF24101"/>
    </source>
</evidence>
<evidence type="ECO:0000256" key="4">
    <source>
        <dbReference type="ARBA" id="ARBA00023163"/>
    </source>
</evidence>
<dbReference type="Pfam" id="PF04182">
    <property type="entry name" value="B-block_TFIIIC"/>
    <property type="match status" value="1"/>
</dbReference>
<dbReference type="PANTHER" id="PTHR15180:SF1">
    <property type="entry name" value="GENERAL TRANSCRIPTION FACTOR 3C POLYPEPTIDE 1"/>
    <property type="match status" value="1"/>
</dbReference>
<reference evidence="9" key="1">
    <citation type="journal article" date="2018" name="Nat. Microbiol.">
        <title>Leveraging single-cell genomics to expand the fungal tree of life.</title>
        <authorList>
            <person name="Ahrendt S.R."/>
            <person name="Quandt C.A."/>
            <person name="Ciobanu D."/>
            <person name="Clum A."/>
            <person name="Salamov A."/>
            <person name="Andreopoulos B."/>
            <person name="Cheng J.F."/>
            <person name="Woyke T."/>
            <person name="Pelin A."/>
            <person name="Henrissat B."/>
            <person name="Reynolds N.K."/>
            <person name="Benny G.L."/>
            <person name="Smith M.E."/>
            <person name="James T.Y."/>
            <person name="Grigoriev I.V."/>
        </authorList>
    </citation>
    <scope>NUCLEOTIDE SEQUENCE [LARGE SCALE GENOMIC DNA]</scope>
    <source>
        <strain evidence="9">CSF55</strain>
    </source>
</reference>
<evidence type="ECO:0000313" key="8">
    <source>
        <dbReference type="EMBL" id="RKP19358.1"/>
    </source>
</evidence>
<keyword evidence="5" id="KW-0539">Nucleus</keyword>
<gene>
    <name evidence="8" type="ORF">ROZALSC1DRAFT_29036</name>
</gene>
<protein>
    <submittedName>
        <fullName evidence="8">Uncharacterized protein</fullName>
    </submittedName>
</protein>
<dbReference type="AlphaFoldDB" id="A0A4P9YJ12"/>
<evidence type="ECO:0000256" key="5">
    <source>
        <dbReference type="ARBA" id="ARBA00023242"/>
    </source>
</evidence>
<dbReference type="PANTHER" id="PTHR15180">
    <property type="entry name" value="GENERAL TRANSCRIPTION FACTOR 3C POLYPEPTIDE 1"/>
    <property type="match status" value="1"/>
</dbReference>
<evidence type="ECO:0000313" key="9">
    <source>
        <dbReference type="Proteomes" id="UP000281549"/>
    </source>
</evidence>
<sequence length="1143" mass="134072">MDELIHKLEYETSLYGQAGCSVDDALSRVGITDEPFKIYMCEQVLPFCASISFDCNLQWLKADESVIRATFQFDSLGLNAIQQNIVEAVARAGSQGMSQLDILKQFEIDPRSSGYYINGIVEAKLFVKYNVVREGRNTSLYVWKDYVDEELTNIDFVPDRDLWDVIINTLKSAKDQAMYRRDLFKLTKKPSELKGLLRIMEKHKYIELFYVEVPNHKTPCLVVKLLNSEIKPIECNATSEDHTGSLSTGKQSLFLKMPLETQIFLTFLKSGDAGMTMSELNEKLQVNPKWLQRKVPNMKGLKKIQEMNGKVKQFRFFADKSYLKNTLEMTKVADDNEYRFHVESEPVENAVMTPPESRTMSPIQVAKRDIFEVRKEAILMYLKEKVVFVREKQTISDISGLFTNEYKMDKRTFIRCLEKMQEENLLKFETVTFQNILGTTLTKTFVFLPELTFESNEVQELLNEIKNTIISSSINKNLEIRDMQVEKVVLDKPKKSTLDDETREMYRRNGFVFPKFPKAKILHNFLFDNFKDEKFDLQDIINKFTLMNYCQLVGTTFEMLPGEREVLLFPEFEEIVDRQRMVRGLLNSLDILKALGVIKSVGGVKFEMNFRVNGVNLKREEMMRVFDIKDSVGVLMYWVDLESRSMQIMCELRNEDEGREVAMKPLNHLPKELQYIHYHRNWHAEVIPLKVKEICLNAKEKEEKIDLKYKISDKHVRYFCYRIGYANFVGGMILKKNKNKKPKVVIRREEKKIESIKKKVRGKRYEWSEEEDEMILNYLAILKVKKIEDFEDEAISVFTMKPFEVVRKRSLKLLDREIEKKTLESLISEFELFPKEFINKPLKEIIELLMNENFMSELKIELLKTRKDFNFLTDEFIVLNGIEKGFIFASKEINFDFDLTRNKICSFILMVFLIPEEIYDHEIILNNYLKEKGIINKTRKNSRKFPLYNFWLSESFLHSTLKSPKNDLFQNISTFTSNQDFSAISKNLESFQLITLISGLSCNLFDLHINLKKSSEDSYVFSDGEKLLDSIVHVEKISNYNEPIFDNQTVNLDNMDFYLNQIYSFIYQSGIHGRSLYSILEHFKHQIPEISNISIQSFYLNFIQPLFMSQKIYSLTPPFYMNGVFKQIHHTSFLVLISLSTIN</sequence>
<dbReference type="EMBL" id="ML005239">
    <property type="protein sequence ID" value="RKP19358.1"/>
    <property type="molecule type" value="Genomic_DNA"/>
</dbReference>